<keyword evidence="1" id="KW-1133">Transmembrane helix</keyword>
<gene>
    <name evidence="2" type="ORF">BN1211_4797</name>
</gene>
<reference evidence="3" key="1">
    <citation type="journal article" date="2015" name="J. Biotechnol.">
        <title>The structure of the Cyberlindnera jadinii genome and its relation to Candida utilis analyzed by the occurrence of single nucleotide polymorphisms.</title>
        <authorList>
            <person name="Rupp O."/>
            <person name="Brinkrolf K."/>
            <person name="Buerth C."/>
            <person name="Kunigo M."/>
            <person name="Schneider J."/>
            <person name="Jaenicke S."/>
            <person name="Goesmann A."/>
            <person name="Puehler A."/>
            <person name="Jaeger K.-E."/>
            <person name="Ernst J.F."/>
        </authorList>
    </citation>
    <scope>NUCLEOTIDE SEQUENCE [LARGE SCALE GENOMIC DNA]</scope>
    <source>
        <strain evidence="3">ATCC 18201 / CBS 1600 / BCRC 20928 / JCM 3617 / NBRC 0987 / NRRL Y-1542</strain>
    </source>
</reference>
<organism evidence="2 3">
    <name type="scientific">Cyberlindnera jadinii (strain ATCC 18201 / CBS 1600 / BCRC 20928 / JCM 3617 / NBRC 0987 / NRRL Y-1542)</name>
    <name type="common">Torula yeast</name>
    <name type="synonym">Candida utilis</name>
    <dbReference type="NCBI Taxonomy" id="983966"/>
    <lineage>
        <taxon>Eukaryota</taxon>
        <taxon>Fungi</taxon>
        <taxon>Dikarya</taxon>
        <taxon>Ascomycota</taxon>
        <taxon>Saccharomycotina</taxon>
        <taxon>Saccharomycetes</taxon>
        <taxon>Phaffomycetales</taxon>
        <taxon>Phaffomycetaceae</taxon>
        <taxon>Cyberlindnera</taxon>
    </lineage>
</organism>
<dbReference type="Proteomes" id="UP000038830">
    <property type="component" value="Unassembled WGS sequence"/>
</dbReference>
<proteinExistence type="predicted"/>
<evidence type="ECO:0000313" key="3">
    <source>
        <dbReference type="Proteomes" id="UP000038830"/>
    </source>
</evidence>
<keyword evidence="1" id="KW-0812">Transmembrane</keyword>
<protein>
    <submittedName>
        <fullName evidence="2">Uncharacterized protein</fullName>
    </submittedName>
</protein>
<dbReference type="AlphaFoldDB" id="A0A0H5C748"/>
<keyword evidence="1" id="KW-0472">Membrane</keyword>
<sequence length="146" mass="16364">MCLGHSEANGIALALLHRVARAHRPTTLAGLAASSGPARLARALSGFRRRPVCIAMGLNAVVEGLSITHDDWRKMEMISNDDKSATRDYKLKRIHRELLGVLGSWAFVVIGCVLWKKCVALYMLWCEWRRNPCLGARTRRCGCDYR</sequence>
<dbReference type="EMBL" id="CDQK01000005">
    <property type="protein sequence ID" value="CEP24080.1"/>
    <property type="molecule type" value="Genomic_DNA"/>
</dbReference>
<accession>A0A0H5C748</accession>
<name>A0A0H5C748_CYBJN</name>
<evidence type="ECO:0000256" key="1">
    <source>
        <dbReference type="SAM" id="Phobius"/>
    </source>
</evidence>
<evidence type="ECO:0000313" key="2">
    <source>
        <dbReference type="EMBL" id="CEP24080.1"/>
    </source>
</evidence>
<feature type="transmembrane region" description="Helical" evidence="1">
    <location>
        <begin position="98"/>
        <end position="125"/>
    </location>
</feature>